<dbReference type="SMART" id="SM00746">
    <property type="entry name" value="TRASH"/>
    <property type="match status" value="4"/>
</dbReference>
<keyword evidence="4" id="KW-1185">Reference proteome</keyword>
<gene>
    <name evidence="3" type="ORF">J1TS3_42590</name>
</gene>
<feature type="domain" description="TRASH" evidence="2">
    <location>
        <begin position="208"/>
        <end position="242"/>
    </location>
</feature>
<sequence>MHMIEDYDEEDGLGMAILINQKAEVKWSNRNATYYLDLGYPEKKPGETFYVELKDLSKGSHVLIKVICDYCDSIFNKKFSSMRNTKNHFCSNKCKDNFLIGKPSWNDSKITTNCSYCNKEIKRPKRDFKRSKNLFCSVQCANNFQKGRNKKRYERIILKCEHCSEEIKRTEKELDRADNHFCSKSCSDKFSKGKVNLANRGEWATIVCQHCKEYFNLPRRRINNVKNNFCSNSCRISWMQSENYEHSVERTGVIVNCCSCDKEIYRKPSISSNKTGRFYCSIECKNSDIANWNLPQSQKGELVLVKCHNCDEEISVLPSVYKKNKYFYCSTSCYHNIRLATYDYPLTKTTIHKKINDVLDEMNIKYKDEYPLLVYSVDIYLPTQNLIIEVMGDYWHSNPLRHNDISEVDRNRIKDIIKDKRKHRQIKRKFGIDILYLWEEDINNRLDLCVELIKLYINSKGKLKDYNSFNYCLKGEELTLNVDIVLPYFLRDRLK</sequence>
<reference evidence="3 4" key="1">
    <citation type="submission" date="2021-03" db="EMBL/GenBank/DDBJ databases">
        <title>Antimicrobial resistance genes in bacteria isolated from Japanese honey, and their potential for conferring macrolide and lincosamide resistance in the American foulbrood pathogen Paenibacillus larvae.</title>
        <authorList>
            <person name="Okamoto M."/>
            <person name="Kumagai M."/>
            <person name="Kanamori H."/>
            <person name="Takamatsu D."/>
        </authorList>
    </citation>
    <scope>NUCLEOTIDE SEQUENCE [LARGE SCALE GENOMIC DNA]</scope>
    <source>
        <strain evidence="3 4">J1TS3</strain>
    </source>
</reference>
<organism evidence="3 4">
    <name type="scientific">Siminovitchia fordii</name>
    <dbReference type="NCBI Taxonomy" id="254759"/>
    <lineage>
        <taxon>Bacteria</taxon>
        <taxon>Bacillati</taxon>
        <taxon>Bacillota</taxon>
        <taxon>Bacilli</taxon>
        <taxon>Bacillales</taxon>
        <taxon>Bacillaceae</taxon>
        <taxon>Siminovitchia</taxon>
    </lineage>
</organism>
<keyword evidence="1" id="KW-0175">Coiled coil</keyword>
<name>A0ABQ4KBJ8_9BACI</name>
<feature type="coiled-coil region" evidence="1">
    <location>
        <begin position="153"/>
        <end position="180"/>
    </location>
</feature>
<evidence type="ECO:0000313" key="4">
    <source>
        <dbReference type="Proteomes" id="UP000680279"/>
    </source>
</evidence>
<dbReference type="InterPro" id="IPR011335">
    <property type="entry name" value="Restrct_endonuc-II-like"/>
</dbReference>
<dbReference type="SUPFAM" id="SSF52980">
    <property type="entry name" value="Restriction endonuclease-like"/>
    <property type="match status" value="1"/>
</dbReference>
<feature type="domain" description="TRASH" evidence="2">
    <location>
        <begin position="160"/>
        <end position="194"/>
    </location>
</feature>
<feature type="domain" description="TRASH" evidence="2">
    <location>
        <begin position="114"/>
        <end position="148"/>
    </location>
</feature>
<evidence type="ECO:0000256" key="1">
    <source>
        <dbReference type="SAM" id="Coils"/>
    </source>
</evidence>
<dbReference type="EMBL" id="BOQT01000026">
    <property type="protein sequence ID" value="GIN23125.1"/>
    <property type="molecule type" value="Genomic_DNA"/>
</dbReference>
<dbReference type="RefSeq" id="WP_212963891.1">
    <property type="nucleotide sequence ID" value="NZ_BOQT01000026.1"/>
</dbReference>
<protein>
    <recommendedName>
        <fullName evidence="2">TRASH domain-containing protein</fullName>
    </recommendedName>
</protein>
<accession>A0ABQ4KBJ8</accession>
<dbReference type="Proteomes" id="UP000680279">
    <property type="component" value="Unassembled WGS sequence"/>
</dbReference>
<proteinExistence type="predicted"/>
<comment type="caution">
    <text evidence="3">The sequence shown here is derived from an EMBL/GenBank/DDBJ whole genome shotgun (WGS) entry which is preliminary data.</text>
</comment>
<evidence type="ECO:0000259" key="2">
    <source>
        <dbReference type="SMART" id="SM00746"/>
    </source>
</evidence>
<feature type="domain" description="TRASH" evidence="2">
    <location>
        <begin position="68"/>
        <end position="102"/>
    </location>
</feature>
<evidence type="ECO:0000313" key="3">
    <source>
        <dbReference type="EMBL" id="GIN23125.1"/>
    </source>
</evidence>
<dbReference type="Gene3D" id="3.40.960.10">
    <property type="entry name" value="VSR Endonuclease"/>
    <property type="match status" value="1"/>
</dbReference>
<dbReference type="InterPro" id="IPR011017">
    <property type="entry name" value="TRASH_dom"/>
</dbReference>